<accession>A0A2I0QWZ7</accession>
<dbReference type="EMBL" id="PJNH01000001">
    <property type="protein sequence ID" value="PKR78861.1"/>
    <property type="molecule type" value="Genomic_DNA"/>
</dbReference>
<reference evidence="6 7" key="1">
    <citation type="submission" date="2017-06" db="EMBL/GenBank/DDBJ databases">
        <title>the draft geome sequence of Illustriluteabacillus marina B3227.</title>
        <authorList>
            <person name="He R.-H."/>
            <person name="Du Z.-J."/>
        </authorList>
    </citation>
    <scope>NUCLEOTIDE SEQUENCE [LARGE SCALE GENOMIC DNA]</scope>
    <source>
        <strain evidence="6 7">B3227</strain>
    </source>
</reference>
<evidence type="ECO:0000256" key="3">
    <source>
        <dbReference type="ARBA" id="ARBA00023274"/>
    </source>
</evidence>
<sequence length="380" mass="42515">MSERQDEFSNENIQVGDQVKATVVKLEDKQVVVDLGAKFDGIIPISELSHLHVEHTNEVLSEGDEVVVVVQKVEDEAIILSKKANDSKQAWEDLEKKLESGESFEAKVVEVVNGGLVADVGLRGFIPASHVEVYYVEDFSEYKDQSLTVKVIEMDESRNRVILSHKAVTEKEMTDRKKEILNKIEAGDQVEGTVQRITNFGVFVDIGGVDGLIHISQLSHEHVNKASDVVSEGDKIKVKVLSVDRDTERIALSLKDTLPGPWEGIENEISNGQVIEGEVKRLVNFGAFVEIKRGVEGLVHISQIAKEHIGTPQEVLKEGQKVQVKVLDVNEKNKRLSLSIKEVEEDRESSELKQYQKDQEDDQAFQLGDLIGDQLKNYKK</sequence>
<dbReference type="CDD" id="cd05688">
    <property type="entry name" value="S1_RPS1_repeat_ec3"/>
    <property type="match status" value="1"/>
</dbReference>
<dbReference type="GO" id="GO:0005737">
    <property type="term" value="C:cytoplasm"/>
    <property type="evidence" value="ECO:0007669"/>
    <property type="project" value="UniProtKB-ARBA"/>
</dbReference>
<dbReference type="GO" id="GO:0005840">
    <property type="term" value="C:ribosome"/>
    <property type="evidence" value="ECO:0007669"/>
    <property type="project" value="UniProtKB-KW"/>
</dbReference>
<dbReference type="PANTHER" id="PTHR10724">
    <property type="entry name" value="30S RIBOSOMAL PROTEIN S1"/>
    <property type="match status" value="1"/>
</dbReference>
<evidence type="ECO:0000313" key="6">
    <source>
        <dbReference type="EMBL" id="PKR78861.1"/>
    </source>
</evidence>
<gene>
    <name evidence="6" type="ORF">CEY16_03650</name>
</gene>
<keyword evidence="3" id="KW-0687">Ribonucleoprotein</keyword>
<keyword evidence="7" id="KW-1185">Reference proteome</keyword>
<evidence type="ECO:0000313" key="7">
    <source>
        <dbReference type="Proteomes" id="UP000243524"/>
    </source>
</evidence>
<dbReference type="GO" id="GO:0006412">
    <property type="term" value="P:translation"/>
    <property type="evidence" value="ECO:0007669"/>
    <property type="project" value="TreeGrafter"/>
</dbReference>
<feature type="domain" description="S1 motif" evidence="5">
    <location>
        <begin position="187"/>
        <end position="255"/>
    </location>
</feature>
<dbReference type="AlphaFoldDB" id="A0A2I0QWZ7"/>
<evidence type="ECO:0000256" key="4">
    <source>
        <dbReference type="SAM" id="Coils"/>
    </source>
</evidence>
<organism evidence="6 7">
    <name type="scientific">Halalkalibacillus sediminis</name>
    <dbReference type="NCBI Taxonomy" id="2018042"/>
    <lineage>
        <taxon>Bacteria</taxon>
        <taxon>Bacillati</taxon>
        <taxon>Bacillota</taxon>
        <taxon>Bacilli</taxon>
        <taxon>Bacillales</taxon>
        <taxon>Bacillaceae</taxon>
        <taxon>Halalkalibacillus</taxon>
    </lineage>
</organism>
<dbReference type="InterPro" id="IPR012340">
    <property type="entry name" value="NA-bd_OB-fold"/>
</dbReference>
<evidence type="ECO:0000259" key="5">
    <source>
        <dbReference type="PROSITE" id="PS50126"/>
    </source>
</evidence>
<dbReference type="PROSITE" id="PS50126">
    <property type="entry name" value="S1"/>
    <property type="match status" value="4"/>
</dbReference>
<dbReference type="SMART" id="SM00316">
    <property type="entry name" value="S1"/>
    <property type="match status" value="4"/>
</dbReference>
<protein>
    <submittedName>
        <fullName evidence="6">30S ribosomal protein S1</fullName>
    </submittedName>
</protein>
<dbReference type="InterPro" id="IPR035104">
    <property type="entry name" value="Ribosomal_protein_S1-like"/>
</dbReference>
<dbReference type="SUPFAM" id="SSF50249">
    <property type="entry name" value="Nucleic acid-binding proteins"/>
    <property type="match status" value="4"/>
</dbReference>
<dbReference type="CDD" id="cd04465">
    <property type="entry name" value="S1_RPS1_repeat_ec2_hs2"/>
    <property type="match status" value="1"/>
</dbReference>
<keyword evidence="2 6" id="KW-0689">Ribosomal protein</keyword>
<comment type="caution">
    <text evidence="6">The sequence shown here is derived from an EMBL/GenBank/DDBJ whole genome shotgun (WGS) entry which is preliminary data.</text>
</comment>
<dbReference type="GO" id="GO:0003735">
    <property type="term" value="F:structural constituent of ribosome"/>
    <property type="evidence" value="ECO:0007669"/>
    <property type="project" value="TreeGrafter"/>
</dbReference>
<dbReference type="GO" id="GO:0003729">
    <property type="term" value="F:mRNA binding"/>
    <property type="evidence" value="ECO:0007669"/>
    <property type="project" value="UniProtKB-ARBA"/>
</dbReference>
<feature type="coiled-coil region" evidence="4">
    <location>
        <begin position="326"/>
        <end position="353"/>
    </location>
</feature>
<dbReference type="RefSeq" id="WP_101330605.1">
    <property type="nucleotide sequence ID" value="NZ_PJNH01000001.1"/>
</dbReference>
<dbReference type="InterPro" id="IPR003029">
    <property type="entry name" value="S1_domain"/>
</dbReference>
<dbReference type="InterPro" id="IPR050437">
    <property type="entry name" value="Ribos_protein_bS1-like"/>
</dbReference>
<feature type="domain" description="S1 motif" evidence="5">
    <location>
        <begin position="101"/>
        <end position="166"/>
    </location>
</feature>
<feature type="domain" description="S1 motif" evidence="5">
    <location>
        <begin position="16"/>
        <end position="83"/>
    </location>
</feature>
<feature type="domain" description="S1 motif" evidence="5">
    <location>
        <begin position="272"/>
        <end position="341"/>
    </location>
</feature>
<comment type="similarity">
    <text evidence="1">Belongs to the bacterial ribosomal protein bS1 family.</text>
</comment>
<dbReference type="FunFam" id="2.40.50.140:FF:000051">
    <property type="entry name" value="RNA-binding transcriptional accessory protein"/>
    <property type="match status" value="2"/>
</dbReference>
<keyword evidence="4" id="KW-0175">Coiled coil</keyword>
<dbReference type="OrthoDB" id="9804077at2"/>
<dbReference type="PRINTS" id="PR00681">
    <property type="entry name" value="RIBOSOMALS1"/>
</dbReference>
<proteinExistence type="inferred from homology"/>
<name>A0A2I0QWZ7_9BACI</name>
<evidence type="ECO:0000256" key="1">
    <source>
        <dbReference type="ARBA" id="ARBA00006767"/>
    </source>
</evidence>
<dbReference type="NCBIfam" id="NF005208">
    <property type="entry name" value="PRK06676.1"/>
    <property type="match status" value="1"/>
</dbReference>
<dbReference type="Gene3D" id="2.40.50.140">
    <property type="entry name" value="Nucleic acid-binding proteins"/>
    <property type="match status" value="4"/>
</dbReference>
<dbReference type="PANTHER" id="PTHR10724:SF7">
    <property type="entry name" value="SMALL RIBOSOMAL SUBUNIT PROTEIN BS1C"/>
    <property type="match status" value="1"/>
</dbReference>
<dbReference type="GO" id="GO:1990904">
    <property type="term" value="C:ribonucleoprotein complex"/>
    <property type="evidence" value="ECO:0007669"/>
    <property type="project" value="UniProtKB-KW"/>
</dbReference>
<dbReference type="Proteomes" id="UP000243524">
    <property type="component" value="Unassembled WGS sequence"/>
</dbReference>
<dbReference type="CDD" id="cd05687">
    <property type="entry name" value="S1_RPS1_repeat_ec1_hs1"/>
    <property type="match status" value="1"/>
</dbReference>
<evidence type="ECO:0000256" key="2">
    <source>
        <dbReference type="ARBA" id="ARBA00022980"/>
    </source>
</evidence>
<dbReference type="Pfam" id="PF00575">
    <property type="entry name" value="S1"/>
    <property type="match status" value="4"/>
</dbReference>